<sequence>MLFNMNEIENIISEVKHTLAAKQKEMKAIGDGIIAYTAESFRNREMEVFAFEVDARKLGGQSAIAAEMVTKCKNDAQELMIAIDKIKVL</sequence>
<accession>H1Y8D9</accession>
<proteinExistence type="predicted"/>
<keyword evidence="2" id="KW-1185">Reference proteome</keyword>
<evidence type="ECO:0000313" key="1">
    <source>
        <dbReference type="EMBL" id="EHQ24958.1"/>
    </source>
</evidence>
<organism evidence="1 2">
    <name type="scientific">Mucilaginibacter paludis DSM 18603</name>
    <dbReference type="NCBI Taxonomy" id="714943"/>
    <lineage>
        <taxon>Bacteria</taxon>
        <taxon>Pseudomonadati</taxon>
        <taxon>Bacteroidota</taxon>
        <taxon>Sphingobacteriia</taxon>
        <taxon>Sphingobacteriales</taxon>
        <taxon>Sphingobacteriaceae</taxon>
        <taxon>Mucilaginibacter</taxon>
    </lineage>
</organism>
<name>H1Y8D9_9SPHI</name>
<dbReference type="STRING" id="714943.Mucpa_0777"/>
<protein>
    <submittedName>
        <fullName evidence="1">Uncharacterized protein</fullName>
    </submittedName>
</protein>
<dbReference type="AlphaFoldDB" id="H1Y8D9"/>
<evidence type="ECO:0000313" key="2">
    <source>
        <dbReference type="Proteomes" id="UP000002774"/>
    </source>
</evidence>
<dbReference type="EMBL" id="CM001403">
    <property type="protein sequence ID" value="EHQ24958.1"/>
    <property type="molecule type" value="Genomic_DNA"/>
</dbReference>
<gene>
    <name evidence="1" type="ORF">Mucpa_0777</name>
</gene>
<dbReference type="Proteomes" id="UP000002774">
    <property type="component" value="Chromosome"/>
</dbReference>
<reference evidence="1" key="1">
    <citation type="submission" date="2011-09" db="EMBL/GenBank/DDBJ databases">
        <title>The permanent draft genome of Mucilaginibacter paludis DSM 18603.</title>
        <authorList>
            <consortium name="US DOE Joint Genome Institute (JGI-PGF)"/>
            <person name="Lucas S."/>
            <person name="Han J."/>
            <person name="Lapidus A."/>
            <person name="Bruce D."/>
            <person name="Goodwin L."/>
            <person name="Pitluck S."/>
            <person name="Peters L."/>
            <person name="Kyrpides N."/>
            <person name="Mavromatis K."/>
            <person name="Ivanova N."/>
            <person name="Mikhailova N."/>
            <person name="Held B."/>
            <person name="Detter J.C."/>
            <person name="Tapia R."/>
            <person name="Han C."/>
            <person name="Land M."/>
            <person name="Hauser L."/>
            <person name="Markowitz V."/>
            <person name="Cheng J.-F."/>
            <person name="Hugenholtz P."/>
            <person name="Woyke T."/>
            <person name="Wu D."/>
            <person name="Tindall B."/>
            <person name="Brambilla E."/>
            <person name="Klenk H.-P."/>
            <person name="Eisen J.A."/>
        </authorList>
    </citation>
    <scope>NUCLEOTIDE SEQUENCE [LARGE SCALE GENOMIC DNA]</scope>
    <source>
        <strain evidence="1">DSM 18603</strain>
    </source>
</reference>
<dbReference type="HOGENOM" id="CLU_2451363_0_0_10"/>